<sequence>MSYEERDTYGMYVDNGHKGPGPELMGADTLIGDHVHNLQNEHLGEIKEIMLDMRTGKIAYAVMASGGILTIGEKLFAVPWEALTLDTVNKRFTLNLDKERIENAPGFDTDHWPNMANQTWASQIHTYYGTTANTSL</sequence>
<dbReference type="EMBL" id="JAADJT010000003">
    <property type="protein sequence ID" value="NGZ84244.1"/>
    <property type="molecule type" value="Genomic_DNA"/>
</dbReference>
<dbReference type="Gene3D" id="2.30.30.240">
    <property type="entry name" value="PRC-barrel domain"/>
    <property type="match status" value="1"/>
</dbReference>
<dbReference type="Pfam" id="PF05239">
    <property type="entry name" value="PRC"/>
    <property type="match status" value="1"/>
</dbReference>
<keyword evidence="3" id="KW-1185">Reference proteome</keyword>
<evidence type="ECO:0000313" key="2">
    <source>
        <dbReference type="EMBL" id="NGZ84244.1"/>
    </source>
</evidence>
<reference evidence="3" key="1">
    <citation type="submission" date="2023-07" db="EMBL/GenBank/DDBJ databases">
        <title>Duganella aceri sp. nov., isolated from tree sap.</title>
        <authorList>
            <person name="Kim I.S."/>
        </authorList>
    </citation>
    <scope>NUCLEOTIDE SEQUENCE [LARGE SCALE GENOMIC DNA]</scope>
    <source>
        <strain evidence="3">SAP-35</strain>
    </source>
</reference>
<dbReference type="InterPro" id="IPR011033">
    <property type="entry name" value="PRC_barrel-like_sf"/>
</dbReference>
<evidence type="ECO:0000313" key="3">
    <source>
        <dbReference type="Proteomes" id="UP000666369"/>
    </source>
</evidence>
<dbReference type="PANTHER" id="PTHR36505:SF1">
    <property type="entry name" value="BLR1072 PROTEIN"/>
    <property type="match status" value="1"/>
</dbReference>
<dbReference type="Proteomes" id="UP000666369">
    <property type="component" value="Unassembled WGS sequence"/>
</dbReference>
<dbReference type="PANTHER" id="PTHR36505">
    <property type="entry name" value="BLR1072 PROTEIN"/>
    <property type="match status" value="1"/>
</dbReference>
<comment type="caution">
    <text evidence="2">The sequence shown here is derived from an EMBL/GenBank/DDBJ whole genome shotgun (WGS) entry which is preliminary data.</text>
</comment>
<dbReference type="RefSeq" id="WP_166100949.1">
    <property type="nucleotide sequence ID" value="NZ_JAADJT010000003.1"/>
</dbReference>
<dbReference type="InterPro" id="IPR027275">
    <property type="entry name" value="PRC-brl_dom"/>
</dbReference>
<protein>
    <submittedName>
        <fullName evidence="2">PRC-barrel domain containing protein</fullName>
    </submittedName>
</protein>
<proteinExistence type="predicted"/>
<feature type="domain" description="PRC-barrel" evidence="1">
    <location>
        <begin position="24"/>
        <end position="100"/>
    </location>
</feature>
<organism evidence="2 3">
    <name type="scientific">Duganella aceris</name>
    <dbReference type="NCBI Taxonomy" id="2703883"/>
    <lineage>
        <taxon>Bacteria</taxon>
        <taxon>Pseudomonadati</taxon>
        <taxon>Pseudomonadota</taxon>
        <taxon>Betaproteobacteria</taxon>
        <taxon>Burkholderiales</taxon>
        <taxon>Oxalobacteraceae</taxon>
        <taxon>Telluria group</taxon>
        <taxon>Duganella</taxon>
    </lineage>
</organism>
<name>A0ABX0FIC1_9BURK</name>
<gene>
    <name evidence="2" type="ORF">GW587_08245</name>
</gene>
<accession>A0ABX0FIC1</accession>
<evidence type="ECO:0000259" key="1">
    <source>
        <dbReference type="Pfam" id="PF05239"/>
    </source>
</evidence>
<dbReference type="SUPFAM" id="SSF50346">
    <property type="entry name" value="PRC-barrel domain"/>
    <property type="match status" value="1"/>
</dbReference>